<dbReference type="Pfam" id="PF02152">
    <property type="entry name" value="FolB"/>
    <property type="match status" value="2"/>
</dbReference>
<dbReference type="GO" id="GO:0003848">
    <property type="term" value="F:2-amino-4-hydroxy-6-hydroxymethyldihydropteridine diphosphokinase activity"/>
    <property type="evidence" value="ECO:0007669"/>
    <property type="project" value="UniProtKB-EC"/>
</dbReference>
<dbReference type="GO" id="GO:0046656">
    <property type="term" value="P:folic acid biosynthetic process"/>
    <property type="evidence" value="ECO:0007669"/>
    <property type="project" value="UniProtKB-KW"/>
</dbReference>
<dbReference type="GO" id="GO:0046872">
    <property type="term" value="F:metal ion binding"/>
    <property type="evidence" value="ECO:0007669"/>
    <property type="project" value="UniProtKB-KW"/>
</dbReference>
<evidence type="ECO:0000256" key="12">
    <source>
        <dbReference type="ARBA" id="ARBA00022840"/>
    </source>
</evidence>
<dbReference type="InterPro" id="IPR011005">
    <property type="entry name" value="Dihydropteroate_synth-like_sf"/>
</dbReference>
<evidence type="ECO:0000256" key="11">
    <source>
        <dbReference type="ARBA" id="ARBA00022777"/>
    </source>
</evidence>
<dbReference type="GO" id="GO:0016301">
    <property type="term" value="F:kinase activity"/>
    <property type="evidence" value="ECO:0007669"/>
    <property type="project" value="UniProtKB-KW"/>
</dbReference>
<keyword evidence="13" id="KW-0460">Magnesium</keyword>
<dbReference type="AlphaFoldDB" id="A0A0P1BEY3"/>
<evidence type="ECO:0000256" key="14">
    <source>
        <dbReference type="ARBA" id="ARBA00022909"/>
    </source>
</evidence>
<evidence type="ECO:0000256" key="1">
    <source>
        <dbReference type="ARBA" id="ARBA00000012"/>
    </source>
</evidence>
<dbReference type="EMBL" id="CCYA01000240">
    <property type="protein sequence ID" value="CEH14193.1"/>
    <property type="molecule type" value="Genomic_DNA"/>
</dbReference>
<keyword evidence="10" id="KW-0547">Nucleotide-binding</keyword>
<dbReference type="SUPFAM" id="SSF55083">
    <property type="entry name" value="6-hydroxymethyl-7,8-dihydropterin pyrophosphokinase, HPPK"/>
    <property type="match status" value="1"/>
</dbReference>
<dbReference type="CDD" id="cd00739">
    <property type="entry name" value="DHPS"/>
    <property type="match status" value="1"/>
</dbReference>
<evidence type="ECO:0000256" key="7">
    <source>
        <dbReference type="ARBA" id="ARBA00009951"/>
    </source>
</evidence>
<dbReference type="PANTHER" id="PTHR20941:SF1">
    <property type="entry name" value="FOLIC ACID SYNTHESIS PROTEIN FOL1"/>
    <property type="match status" value="1"/>
</dbReference>
<evidence type="ECO:0000256" key="10">
    <source>
        <dbReference type="ARBA" id="ARBA00022741"/>
    </source>
</evidence>
<dbReference type="SUPFAM" id="SSF51717">
    <property type="entry name" value="Dihydropteroate synthetase-like"/>
    <property type="match status" value="1"/>
</dbReference>
<reference evidence="18 19" key="1">
    <citation type="submission" date="2014-09" db="EMBL/GenBank/DDBJ databases">
        <authorList>
            <person name="Magalhaes I.L.F."/>
            <person name="Oliveira U."/>
            <person name="Santos F.R."/>
            <person name="Vidigal T.H.D.A."/>
            <person name="Brescovit A.D."/>
            <person name="Santos A.J."/>
        </authorList>
    </citation>
    <scope>NUCLEOTIDE SEQUENCE [LARGE SCALE GENOMIC DNA]</scope>
</reference>
<evidence type="ECO:0000256" key="9">
    <source>
        <dbReference type="ARBA" id="ARBA00022723"/>
    </source>
</evidence>
<dbReference type="NCBIfam" id="TIGR01496">
    <property type="entry name" value="DHPS"/>
    <property type="match status" value="1"/>
</dbReference>
<dbReference type="Gene3D" id="3.30.1130.10">
    <property type="match status" value="2"/>
</dbReference>
<evidence type="ECO:0000256" key="6">
    <source>
        <dbReference type="ARBA" id="ARBA00009640"/>
    </source>
</evidence>
<protein>
    <submittedName>
        <fullName evidence="18">Related to multifunctional folic acid synthesis protein</fullName>
    </submittedName>
</protein>
<dbReference type="STRING" id="401625.A0A0P1BEY3"/>
<dbReference type="InterPro" id="IPR000550">
    <property type="entry name" value="Hppk"/>
</dbReference>
<comment type="catalytic activity">
    <reaction evidence="1">
        <text>(7,8-dihydropterin-6-yl)methyl diphosphate + 4-aminobenzoate = 7,8-dihydropteroate + diphosphate</text>
        <dbReference type="Rhea" id="RHEA:19949"/>
        <dbReference type="ChEBI" id="CHEBI:17836"/>
        <dbReference type="ChEBI" id="CHEBI:17839"/>
        <dbReference type="ChEBI" id="CHEBI:33019"/>
        <dbReference type="ChEBI" id="CHEBI:72950"/>
        <dbReference type="EC" id="2.5.1.15"/>
    </reaction>
</comment>
<dbReference type="NCBIfam" id="TIGR01498">
    <property type="entry name" value="folK"/>
    <property type="match status" value="1"/>
</dbReference>
<dbReference type="PROSITE" id="PS00793">
    <property type="entry name" value="DHPS_2"/>
    <property type="match status" value="1"/>
</dbReference>
<dbReference type="GO" id="GO:0005524">
    <property type="term" value="F:ATP binding"/>
    <property type="evidence" value="ECO:0007669"/>
    <property type="project" value="UniProtKB-KW"/>
</dbReference>
<dbReference type="GO" id="GO:0004150">
    <property type="term" value="F:dihydroneopterin aldolase activity"/>
    <property type="evidence" value="ECO:0007669"/>
    <property type="project" value="InterPro"/>
</dbReference>
<evidence type="ECO:0000256" key="3">
    <source>
        <dbReference type="ARBA" id="ARBA00001946"/>
    </source>
</evidence>
<keyword evidence="11" id="KW-0418">Kinase</keyword>
<dbReference type="Proteomes" id="UP000054845">
    <property type="component" value="Unassembled WGS sequence"/>
</dbReference>
<dbReference type="CDD" id="cd00483">
    <property type="entry name" value="HPPK"/>
    <property type="match status" value="1"/>
</dbReference>
<dbReference type="SMART" id="SM00905">
    <property type="entry name" value="FolB"/>
    <property type="match status" value="2"/>
</dbReference>
<comment type="similarity">
    <text evidence="6">In the N-terminal section; belongs to the DHNA family.</text>
</comment>
<dbReference type="InterPro" id="IPR000489">
    <property type="entry name" value="Pterin-binding_dom"/>
</dbReference>
<comment type="cofactor">
    <cofactor evidence="3">
        <name>Mg(2+)</name>
        <dbReference type="ChEBI" id="CHEBI:18420"/>
    </cofactor>
</comment>
<evidence type="ECO:0000256" key="2">
    <source>
        <dbReference type="ARBA" id="ARBA00000198"/>
    </source>
</evidence>
<feature type="region of interest" description="Disordered" evidence="16">
    <location>
        <begin position="315"/>
        <end position="373"/>
    </location>
</feature>
<evidence type="ECO:0000256" key="8">
    <source>
        <dbReference type="ARBA" id="ARBA00022679"/>
    </source>
</evidence>
<keyword evidence="9" id="KW-0479">Metal-binding</keyword>
<comment type="similarity">
    <text evidence="7">In the C-terminal section; belongs to the DHPS family.</text>
</comment>
<feature type="compositionally biased region" description="Polar residues" evidence="16">
    <location>
        <begin position="797"/>
        <end position="806"/>
    </location>
</feature>
<dbReference type="UniPathway" id="UPA00077">
    <property type="reaction ID" value="UER00155"/>
</dbReference>
<dbReference type="SUPFAM" id="SSF55620">
    <property type="entry name" value="Tetrahydrobiopterin biosynthesis enzymes-like"/>
    <property type="match status" value="2"/>
</dbReference>
<keyword evidence="19" id="KW-1185">Reference proteome</keyword>
<evidence type="ECO:0000256" key="15">
    <source>
        <dbReference type="ARBA" id="ARBA00023268"/>
    </source>
</evidence>
<evidence type="ECO:0000313" key="19">
    <source>
        <dbReference type="Proteomes" id="UP000054845"/>
    </source>
</evidence>
<dbReference type="InterPro" id="IPR006157">
    <property type="entry name" value="FolB_dom"/>
</dbReference>
<organism evidence="18 19">
    <name type="scientific">Ceraceosorus bombacis</name>
    <dbReference type="NCBI Taxonomy" id="401625"/>
    <lineage>
        <taxon>Eukaryota</taxon>
        <taxon>Fungi</taxon>
        <taxon>Dikarya</taxon>
        <taxon>Basidiomycota</taxon>
        <taxon>Ustilaginomycotina</taxon>
        <taxon>Exobasidiomycetes</taxon>
        <taxon>Ceraceosorales</taxon>
        <taxon>Ceraceosoraceae</taxon>
        <taxon>Ceraceosorus</taxon>
    </lineage>
</organism>
<keyword evidence="12" id="KW-0067">ATP-binding</keyword>
<proteinExistence type="inferred from homology"/>
<dbReference type="PROSITE" id="PS50972">
    <property type="entry name" value="PTERIN_BINDING"/>
    <property type="match status" value="1"/>
</dbReference>
<dbReference type="PROSITE" id="PS00792">
    <property type="entry name" value="DHPS_1"/>
    <property type="match status" value="1"/>
</dbReference>
<evidence type="ECO:0000313" key="18">
    <source>
        <dbReference type="EMBL" id="CEH14193.1"/>
    </source>
</evidence>
<dbReference type="Pfam" id="PF01288">
    <property type="entry name" value="HPPK"/>
    <property type="match status" value="1"/>
</dbReference>
<keyword evidence="14" id="KW-0289">Folate biosynthesis</keyword>
<dbReference type="Pfam" id="PF00809">
    <property type="entry name" value="Pterin_bind"/>
    <property type="match status" value="1"/>
</dbReference>
<evidence type="ECO:0000256" key="4">
    <source>
        <dbReference type="ARBA" id="ARBA00004763"/>
    </source>
</evidence>
<accession>A0A0P1BEY3</accession>
<dbReference type="Gene3D" id="3.20.20.20">
    <property type="entry name" value="Dihydropteroate synthase-like"/>
    <property type="match status" value="1"/>
</dbReference>
<keyword evidence="15" id="KW-0511">Multifunctional enzyme</keyword>
<evidence type="ECO:0000256" key="16">
    <source>
        <dbReference type="SAM" id="MobiDB-lite"/>
    </source>
</evidence>
<name>A0A0P1BEY3_9BASI</name>
<feature type="domain" description="Pterin-binding" evidence="17">
    <location>
        <begin position="587"/>
        <end position="881"/>
    </location>
</feature>
<evidence type="ECO:0000256" key="13">
    <source>
        <dbReference type="ARBA" id="ARBA00022842"/>
    </source>
</evidence>
<dbReference type="PANTHER" id="PTHR20941">
    <property type="entry name" value="FOLATE SYNTHESIS PROTEINS"/>
    <property type="match status" value="1"/>
</dbReference>
<dbReference type="GO" id="GO:0005740">
    <property type="term" value="C:mitochondrial envelope"/>
    <property type="evidence" value="ECO:0007669"/>
    <property type="project" value="TreeGrafter"/>
</dbReference>
<dbReference type="OrthoDB" id="615426at2759"/>
<dbReference type="InterPro" id="IPR035907">
    <property type="entry name" value="Hppk_sf"/>
</dbReference>
<evidence type="ECO:0000259" key="17">
    <source>
        <dbReference type="PROSITE" id="PS50972"/>
    </source>
</evidence>
<evidence type="ECO:0000256" key="5">
    <source>
        <dbReference type="ARBA" id="ARBA00005051"/>
    </source>
</evidence>
<keyword evidence="8" id="KW-0808">Transferase</keyword>
<feature type="compositionally biased region" description="Polar residues" evidence="16">
    <location>
        <begin position="318"/>
        <end position="332"/>
    </location>
</feature>
<comment type="pathway">
    <text evidence="4">Cofactor biosynthesis; tetrahydrofolate biosynthesis; 7,8-dihydrofolate from 2-amino-4-hydroxy-6-hydroxymethyl-7,8-dihydropteridine diphosphate and 4-aminobenzoate: step 1/2.</text>
</comment>
<dbReference type="InterPro" id="IPR045031">
    <property type="entry name" value="DHP_synth-like"/>
</dbReference>
<dbReference type="InterPro" id="IPR043133">
    <property type="entry name" value="GTP-CH-I_C/QueF"/>
</dbReference>
<feature type="region of interest" description="Disordered" evidence="16">
    <location>
        <begin position="791"/>
        <end position="810"/>
    </location>
</feature>
<comment type="catalytic activity">
    <reaction evidence="2">
        <text>6-hydroxymethyl-7,8-dihydropterin + ATP = (7,8-dihydropterin-6-yl)methyl diphosphate + AMP + H(+)</text>
        <dbReference type="Rhea" id="RHEA:11412"/>
        <dbReference type="ChEBI" id="CHEBI:15378"/>
        <dbReference type="ChEBI" id="CHEBI:30616"/>
        <dbReference type="ChEBI" id="CHEBI:44841"/>
        <dbReference type="ChEBI" id="CHEBI:72950"/>
        <dbReference type="ChEBI" id="CHEBI:456215"/>
        <dbReference type="EC" id="2.7.6.3"/>
    </reaction>
</comment>
<dbReference type="Gene3D" id="3.30.70.560">
    <property type="entry name" value="7,8-Dihydro-6-hydroxymethylpterin-pyrophosphokinase HPPK"/>
    <property type="match status" value="1"/>
</dbReference>
<sequence length="900" mass="97006">MSSRAVAAASSSADTSSSYPDRIIIKQLSLRAQVGVDAWGRCKVQPLLLDVNVHTDVSSAGRTDHLPFSIHYGILVKELETFIDGKNFTNIDSLIEDLAKVCIFICKAPRVTLTLEKPRALLHAAAAGLTISRTAADYAPPKSSPDASQVSAAELFTWPADKDQQSFSRLRHSMTLLDCRDTSGWQDSIVIRRLSISTILGVNAWERVDRQVVTFDIDVKLATRADRLTQHQTMAPVDYRTLVDAVSKYVEKSDFQTVESLATEVARVAVVQLGCRRARVRVGKPSAITFAEAAGIEVDRDQEFFAHEAKLALPRAGASSSNAESNTAQGSANDVAGSEPSPAETLLSASHHTRMSVAASTKKTGGAGPSKLELADDSVRVTPRGAESAASDGRWHMVGISMGSNLGNRALNIHRAIMELAKTSPDCKVIDTSFLYETKPLYFTEQPHFLNAACRVATRFGPHQFLQFTQSIEAKLGRDKTGVPLKGPRVVDLDLVCYDELILTSADLKLPHPGVEEREFVLRPLADILPEYRLPTTSRTITQTLNLLLKAVDYEGQGDVVRVLPLPPPSSKLPSGAPSQLEWEAKTYVMGILNATPDSFSDGGSHLAVQSALAAAQEMVGHGADILDIGGQSTAPQAAEISAQEEKDRVLPIISAIRQAGIAQSISIDTFRADVASAALDNGAQIINDVSGGMRDPSMLKLAADRGVPIVLMHMRGDSKTMHQHTKYENQNVTQGVIKELSQRVDAALRAGVPRWNIIADPGIGFAKDKDGNVALLRELHRLTALDQQVVPKRDQPSNQARTLQGRQDAASEDLFSPNASLADLPVLVGASRKRFLGTITGQTDPKDRAFATAAVCTAAIAAGADIIRVHDVKEMVDVAKTADAIFRNPQPKSHGKSES</sequence>
<dbReference type="InterPro" id="IPR006390">
    <property type="entry name" value="DHP_synth_dom"/>
</dbReference>
<dbReference type="GO" id="GO:0046654">
    <property type="term" value="P:tetrahydrofolate biosynthetic process"/>
    <property type="evidence" value="ECO:0007669"/>
    <property type="project" value="UniProtKB-UniPathway"/>
</dbReference>
<dbReference type="NCBIfam" id="TIGR00526">
    <property type="entry name" value="folB_dom"/>
    <property type="match status" value="2"/>
</dbReference>
<comment type="pathway">
    <text evidence="5">Cofactor biosynthesis; tetrahydrofolate biosynthesis; 2-amino-4-hydroxy-6-hydroxymethyl-7,8-dihydropteridine diphosphate from 7,8-dihydroneopterin triphosphate: step 4/4.</text>
</comment>
<dbReference type="GO" id="GO:0004156">
    <property type="term" value="F:dihydropteroate synthase activity"/>
    <property type="evidence" value="ECO:0007669"/>
    <property type="project" value="UniProtKB-EC"/>
</dbReference>